<dbReference type="InterPro" id="IPR024072">
    <property type="entry name" value="DHFR-like_dom_sf"/>
</dbReference>
<dbReference type="Proteomes" id="UP001218895">
    <property type="component" value="Chromosome"/>
</dbReference>
<organism evidence="2 3">
    <name type="scientific">Methanomicrobium antiquum</name>
    <dbReference type="NCBI Taxonomy" id="487686"/>
    <lineage>
        <taxon>Archaea</taxon>
        <taxon>Methanobacteriati</taxon>
        <taxon>Methanobacteriota</taxon>
        <taxon>Stenosarchaea group</taxon>
        <taxon>Methanomicrobia</taxon>
        <taxon>Methanomicrobiales</taxon>
        <taxon>Methanomicrobiaceae</taxon>
        <taxon>Methanomicrobium</taxon>
    </lineage>
</organism>
<proteinExistence type="predicted"/>
<sequence>MDFKTALVKLGERFGFKRLISDSGSILNGVLINEGIPSKLSLLIYPEIAGENYRKLFENVTVSMEFELLKTECKENGIIHCLYSVQKQKN</sequence>
<evidence type="ECO:0000313" key="3">
    <source>
        <dbReference type="Proteomes" id="UP001218895"/>
    </source>
</evidence>
<dbReference type="EMBL" id="CP091092">
    <property type="protein sequence ID" value="WFN38022.1"/>
    <property type="molecule type" value="Genomic_DNA"/>
</dbReference>
<feature type="domain" description="Bacterial bifunctional deaminase-reductase C-terminal" evidence="1">
    <location>
        <begin position="2"/>
        <end position="78"/>
    </location>
</feature>
<accession>A0AAF0JNC2</accession>
<dbReference type="KEGG" id="manq:L1994_00705"/>
<evidence type="ECO:0000259" key="1">
    <source>
        <dbReference type="Pfam" id="PF01872"/>
    </source>
</evidence>
<reference evidence="2" key="1">
    <citation type="submission" date="2022-01" db="EMBL/GenBank/DDBJ databases">
        <title>Complete genome of Methanomicrobium antiquum DSM 21220.</title>
        <authorList>
            <person name="Chen S.-C."/>
            <person name="You Y.-T."/>
            <person name="Zhou Y.-Z."/>
            <person name="Lai M.-C."/>
        </authorList>
    </citation>
    <scope>NUCLEOTIDE SEQUENCE</scope>
    <source>
        <strain evidence="2">DSM 21220</strain>
    </source>
</reference>
<evidence type="ECO:0000313" key="2">
    <source>
        <dbReference type="EMBL" id="WFN38022.1"/>
    </source>
</evidence>
<dbReference type="InterPro" id="IPR002734">
    <property type="entry name" value="RibDG_C"/>
</dbReference>
<keyword evidence="3" id="KW-1185">Reference proteome</keyword>
<dbReference type="GO" id="GO:0008703">
    <property type="term" value="F:5-amino-6-(5-phosphoribosylamino)uracil reductase activity"/>
    <property type="evidence" value="ECO:0007669"/>
    <property type="project" value="InterPro"/>
</dbReference>
<gene>
    <name evidence="2" type="ORF">L1994_00705</name>
</gene>
<dbReference type="SUPFAM" id="SSF53597">
    <property type="entry name" value="Dihydrofolate reductase-like"/>
    <property type="match status" value="1"/>
</dbReference>
<dbReference type="AlphaFoldDB" id="A0AAF0JNC2"/>
<protein>
    <submittedName>
        <fullName evidence="2">Dihydrofolate reductase family protein</fullName>
    </submittedName>
</protein>
<dbReference type="Gene3D" id="3.40.430.10">
    <property type="entry name" value="Dihydrofolate Reductase, subunit A"/>
    <property type="match status" value="1"/>
</dbReference>
<dbReference type="Pfam" id="PF01872">
    <property type="entry name" value="RibD_C"/>
    <property type="match status" value="1"/>
</dbReference>
<dbReference type="GO" id="GO:0009231">
    <property type="term" value="P:riboflavin biosynthetic process"/>
    <property type="evidence" value="ECO:0007669"/>
    <property type="project" value="InterPro"/>
</dbReference>
<name>A0AAF0JNC2_9EURY</name>